<keyword evidence="3" id="KW-1185">Reference proteome</keyword>
<dbReference type="AlphaFoldDB" id="A7AMV5"/>
<name>A7AMV5_BABBO</name>
<dbReference type="VEuPathDB" id="PiroplasmaDB:BBOV_III003250"/>
<gene>
    <name evidence="2" type="ORF">BBOV_III003250</name>
</gene>
<proteinExistence type="predicted"/>
<reference evidence="2 3" key="1">
    <citation type="journal article" date="2007" name="PLoS Pathog.">
        <title>Genome sequence of Babesia bovis and comparative analysis of apicomplexan hemoprotozoa.</title>
        <authorList>
            <person name="Brayton K.A."/>
            <person name="Lau A.O.T."/>
            <person name="Herndon D.R."/>
            <person name="Hannick L."/>
            <person name="Kappmeyer L.S."/>
            <person name="Berens S.J."/>
            <person name="Bidwell S.L."/>
            <person name="Brown W.C."/>
            <person name="Crabtree J."/>
            <person name="Fadrosh D."/>
            <person name="Feldblum T."/>
            <person name="Forberger H.A."/>
            <person name="Haas B.J."/>
            <person name="Howell J.M."/>
            <person name="Khouri H."/>
            <person name="Koo H."/>
            <person name="Mann D.J."/>
            <person name="Norimine J."/>
            <person name="Paulsen I.T."/>
            <person name="Radune D."/>
            <person name="Ren Q."/>
            <person name="Smith R.K. Jr."/>
            <person name="Suarez C.E."/>
            <person name="White O."/>
            <person name="Wortman J.R."/>
            <person name="Knowles D.P. Jr."/>
            <person name="McElwain T.F."/>
            <person name="Nene V.M."/>
        </authorList>
    </citation>
    <scope>NUCLEOTIDE SEQUENCE [LARGE SCALE GENOMIC DNA]</scope>
    <source>
        <strain evidence="2">T2Bo</strain>
    </source>
</reference>
<sequence>MYILRNNFSLTLRRAPLWGVSPLESHISIRRFSTGATAKRRGYNNGLVATRLRKYRNLSTSTSKCSSNKLGSNDASSGVADDADLPSAEDSTSISSTTFVKLLTSVNDDNMGLVMSLKKLKDELQYEGTRSYPFRARDLPIITEFVVKMLLLRDDELSVDTLCSAIELFKADGGASAAFHLCRLFSSYNNCHGRTVTSSVFQRVVHNRIGMFGAKMLSQKKMDKLNELDVKITDIKDVKMDVFLLTIGGHRGDTIQAPYIMKQAVGHQILVSLPKSPISGTVDMLNSRKQNRELIMQTFEKGAIARMEVLLKVRQALRLLDTGGNVLWEDPRKLITHKLTLESAIYAPSRESEGTDPTDWTVVDVNGILNGNPPFTSSAE</sequence>
<dbReference type="OMA" id="HINISQY"/>
<accession>A7AMV5</accession>
<dbReference type="InParanoid" id="A7AMV5"/>
<dbReference type="Proteomes" id="UP000002173">
    <property type="component" value="Chromosome 3"/>
</dbReference>
<dbReference type="EMBL" id="AAXT01000001">
    <property type="protein sequence ID" value="EDO07889.1"/>
    <property type="molecule type" value="Genomic_DNA"/>
</dbReference>
<dbReference type="eggNOG" id="ENOG502QXE9">
    <property type="taxonomic scope" value="Eukaryota"/>
</dbReference>
<evidence type="ECO:0000313" key="2">
    <source>
        <dbReference type="EMBL" id="EDO07889.1"/>
    </source>
</evidence>
<comment type="caution">
    <text evidence="2">The sequence shown here is derived from an EMBL/GenBank/DDBJ whole genome shotgun (WGS) entry which is preliminary data.</text>
</comment>
<evidence type="ECO:0000313" key="3">
    <source>
        <dbReference type="Proteomes" id="UP000002173"/>
    </source>
</evidence>
<organism evidence="2 3">
    <name type="scientific">Babesia bovis</name>
    <dbReference type="NCBI Taxonomy" id="5865"/>
    <lineage>
        <taxon>Eukaryota</taxon>
        <taxon>Sar</taxon>
        <taxon>Alveolata</taxon>
        <taxon>Apicomplexa</taxon>
        <taxon>Aconoidasida</taxon>
        <taxon>Piroplasmida</taxon>
        <taxon>Babesiidae</taxon>
        <taxon>Babesia</taxon>
    </lineage>
</organism>
<evidence type="ECO:0000256" key="1">
    <source>
        <dbReference type="SAM" id="MobiDB-lite"/>
    </source>
</evidence>
<feature type="compositionally biased region" description="Polar residues" evidence="1">
    <location>
        <begin position="60"/>
        <end position="76"/>
    </location>
</feature>
<protein>
    <submittedName>
        <fullName evidence="2">Uncharacterized protein</fullName>
    </submittedName>
</protein>
<feature type="region of interest" description="Disordered" evidence="1">
    <location>
        <begin position="60"/>
        <end position="91"/>
    </location>
</feature>